<dbReference type="KEGG" id="goe:108863705"/>
<dbReference type="PANTHER" id="PTHR33327:SF3">
    <property type="entry name" value="RNA-DIRECTED DNA POLYMERASE"/>
    <property type="match status" value="1"/>
</dbReference>
<dbReference type="AlphaFoldDB" id="A0AAJ7L4B3"/>
<reference evidence="3" key="1">
    <citation type="submission" date="2025-08" db="UniProtKB">
        <authorList>
            <consortium name="RefSeq"/>
        </authorList>
    </citation>
    <scope>IDENTIFICATION</scope>
</reference>
<name>A0AAJ7L4B3_9ACAR</name>
<sequence>MEHDIFEDTFEELPAGASRDAPRVSAVSLKLPPFWPKQATVWFTTVEAQFSLRRIVDDQTKFEYALTALDSDTQERVGDFFDDLPAVGTRYSAFKARVLDSFKTLPSHVRDLVVACDHLELRDVAKLADKIYAQRQATSVLAMQYEDEVDS</sequence>
<dbReference type="RefSeq" id="XP_018493714.1">
    <property type="nucleotide sequence ID" value="XM_018638198.1"/>
</dbReference>
<protein>
    <submittedName>
        <fullName evidence="3">Uncharacterized protein LOC108863705</fullName>
    </submittedName>
</protein>
<evidence type="ECO:0000313" key="2">
    <source>
        <dbReference type="Proteomes" id="UP000694867"/>
    </source>
</evidence>
<feature type="non-terminal residue" evidence="3">
    <location>
        <position position="151"/>
    </location>
</feature>
<accession>A0AAJ7L4B3</accession>
<keyword evidence="2" id="KW-1185">Reference proteome</keyword>
<dbReference type="InterPro" id="IPR055469">
    <property type="entry name" value="DUF7041"/>
</dbReference>
<organism evidence="2 3">
    <name type="scientific">Galendromus occidentalis</name>
    <name type="common">western predatory mite</name>
    <dbReference type="NCBI Taxonomy" id="34638"/>
    <lineage>
        <taxon>Eukaryota</taxon>
        <taxon>Metazoa</taxon>
        <taxon>Ecdysozoa</taxon>
        <taxon>Arthropoda</taxon>
        <taxon>Chelicerata</taxon>
        <taxon>Arachnida</taxon>
        <taxon>Acari</taxon>
        <taxon>Parasitiformes</taxon>
        <taxon>Mesostigmata</taxon>
        <taxon>Gamasina</taxon>
        <taxon>Phytoseioidea</taxon>
        <taxon>Phytoseiidae</taxon>
        <taxon>Typhlodrominae</taxon>
        <taxon>Galendromus</taxon>
    </lineage>
</organism>
<evidence type="ECO:0000259" key="1">
    <source>
        <dbReference type="Pfam" id="PF23055"/>
    </source>
</evidence>
<dbReference type="PANTHER" id="PTHR33327">
    <property type="entry name" value="ENDONUCLEASE"/>
    <property type="match status" value="1"/>
</dbReference>
<dbReference type="Proteomes" id="UP000694867">
    <property type="component" value="Unplaced"/>
</dbReference>
<feature type="domain" description="DUF7041" evidence="1">
    <location>
        <begin position="31"/>
        <end position="104"/>
    </location>
</feature>
<proteinExistence type="predicted"/>
<dbReference type="GeneID" id="108863705"/>
<evidence type="ECO:0000313" key="3">
    <source>
        <dbReference type="RefSeq" id="XP_018493714.1"/>
    </source>
</evidence>
<gene>
    <name evidence="3" type="primary">LOC108863705</name>
</gene>
<dbReference type="Pfam" id="PF23055">
    <property type="entry name" value="DUF7041"/>
    <property type="match status" value="1"/>
</dbReference>